<feature type="chain" id="PRO_5045791675" evidence="3">
    <location>
        <begin position="20"/>
        <end position="331"/>
    </location>
</feature>
<keyword evidence="5" id="KW-1185">Reference proteome</keyword>
<evidence type="ECO:0000256" key="1">
    <source>
        <dbReference type="ARBA" id="ARBA00022441"/>
    </source>
</evidence>
<keyword evidence="3" id="KW-0732">Signal</keyword>
<comment type="caution">
    <text evidence="4">The sequence shown here is derived from an EMBL/GenBank/DDBJ whole genome shotgun (WGS) entry which is preliminary data.</text>
</comment>
<dbReference type="Gene3D" id="2.120.10.80">
    <property type="entry name" value="Kelch-type beta propeller"/>
    <property type="match status" value="2"/>
</dbReference>
<name>A0ABP8M0J4_9BACT</name>
<dbReference type="RefSeq" id="WP_345030176.1">
    <property type="nucleotide sequence ID" value="NZ_BAABEY010000026.1"/>
</dbReference>
<dbReference type="PANTHER" id="PTHR46376:SF1">
    <property type="entry name" value="LEUCINE-ZIPPER-LIKE TRANSCRIPTIONAL REGULATOR 1"/>
    <property type="match status" value="1"/>
</dbReference>
<dbReference type="SUPFAM" id="SSF117281">
    <property type="entry name" value="Kelch motif"/>
    <property type="match status" value="1"/>
</dbReference>
<dbReference type="EMBL" id="BAABEY010000026">
    <property type="protein sequence ID" value="GAA4441895.1"/>
    <property type="molecule type" value="Genomic_DNA"/>
</dbReference>
<dbReference type="PANTHER" id="PTHR46376">
    <property type="entry name" value="LEUCINE-ZIPPER-LIKE TRANSCRIPTIONAL REGULATOR 1"/>
    <property type="match status" value="1"/>
</dbReference>
<evidence type="ECO:0000313" key="4">
    <source>
        <dbReference type="EMBL" id="GAA4441895.1"/>
    </source>
</evidence>
<accession>A0ABP8M0J4</accession>
<keyword evidence="2" id="KW-0677">Repeat</keyword>
<organism evidence="4 5">
    <name type="scientific">Ravibacter arvi</name>
    <dbReference type="NCBI Taxonomy" id="2051041"/>
    <lineage>
        <taxon>Bacteria</taxon>
        <taxon>Pseudomonadati</taxon>
        <taxon>Bacteroidota</taxon>
        <taxon>Cytophagia</taxon>
        <taxon>Cytophagales</taxon>
        <taxon>Spirosomataceae</taxon>
        <taxon>Ravibacter</taxon>
    </lineage>
</organism>
<sequence length="331" mass="37819">MKKLSLLLIWLTGSHFAFAQSADWQRETAAAAWQPRDSQGEFVFKDQLWIMGGWFTPKLPNPRDVWRSADGKTWKQVAAEAPWQHSDLPASLVFRRKMWMMGGRRLPGTECSNQVWSSGDGQNWELENASPPWSARLSPGFVVFKNRMWLMGGTSDFYNNNDTTMMNDVWSSSDGKKWRLETGAAAWAKRAHGQAVVFKGKIWMLGGGSRAPKASPRNDVWSSSDGKNWELVTESAEWAPRLWFSAVVYRDHLWVLGGWSEKDGNYGDVWYTSDGKHWKQLKSATIWSKRHEHAAFVFKDRIWVAGGAAEPNYKLDSEVWSLGLPKDWRGE</sequence>
<evidence type="ECO:0000256" key="2">
    <source>
        <dbReference type="ARBA" id="ARBA00022737"/>
    </source>
</evidence>
<dbReference type="InterPro" id="IPR015915">
    <property type="entry name" value="Kelch-typ_b-propeller"/>
</dbReference>
<protein>
    <submittedName>
        <fullName evidence="4">Kelch repeat-containing protein</fullName>
    </submittedName>
</protein>
<dbReference type="Proteomes" id="UP001501508">
    <property type="component" value="Unassembled WGS sequence"/>
</dbReference>
<dbReference type="InterPro" id="IPR051568">
    <property type="entry name" value="LZTR1/Attractin"/>
</dbReference>
<keyword evidence="1" id="KW-0880">Kelch repeat</keyword>
<feature type="signal peptide" evidence="3">
    <location>
        <begin position="1"/>
        <end position="19"/>
    </location>
</feature>
<proteinExistence type="predicted"/>
<evidence type="ECO:0000313" key="5">
    <source>
        <dbReference type="Proteomes" id="UP001501508"/>
    </source>
</evidence>
<reference evidence="5" key="1">
    <citation type="journal article" date="2019" name="Int. J. Syst. Evol. Microbiol.">
        <title>The Global Catalogue of Microorganisms (GCM) 10K type strain sequencing project: providing services to taxonomists for standard genome sequencing and annotation.</title>
        <authorList>
            <consortium name="The Broad Institute Genomics Platform"/>
            <consortium name="The Broad Institute Genome Sequencing Center for Infectious Disease"/>
            <person name="Wu L."/>
            <person name="Ma J."/>
        </authorList>
    </citation>
    <scope>NUCLEOTIDE SEQUENCE [LARGE SCALE GENOMIC DNA]</scope>
    <source>
        <strain evidence="5">JCM 31920</strain>
    </source>
</reference>
<gene>
    <name evidence="4" type="ORF">GCM10023091_27800</name>
</gene>
<evidence type="ECO:0000256" key="3">
    <source>
        <dbReference type="SAM" id="SignalP"/>
    </source>
</evidence>